<feature type="region of interest" description="Disordered" evidence="5">
    <location>
        <begin position="220"/>
        <end position="239"/>
    </location>
</feature>
<keyword evidence="3" id="KW-0963">Cytoplasm</keyword>
<evidence type="ECO:0000313" key="6">
    <source>
        <dbReference type="EMBL" id="ABR18136.1"/>
    </source>
</evidence>
<evidence type="ECO:0000256" key="5">
    <source>
        <dbReference type="SAM" id="MobiDB-lite"/>
    </source>
</evidence>
<evidence type="ECO:0008006" key="7">
    <source>
        <dbReference type="Google" id="ProtNLM"/>
    </source>
</evidence>
<dbReference type="EMBL" id="EF678377">
    <property type="protein sequence ID" value="ABR18136.1"/>
    <property type="molecule type" value="mRNA"/>
</dbReference>
<evidence type="ECO:0000256" key="2">
    <source>
        <dbReference type="ARBA" id="ARBA00008332"/>
    </source>
</evidence>
<evidence type="ECO:0000256" key="4">
    <source>
        <dbReference type="ARBA" id="ARBA00022553"/>
    </source>
</evidence>
<feature type="region of interest" description="Disordered" evidence="5">
    <location>
        <begin position="1"/>
        <end position="24"/>
    </location>
</feature>
<feature type="compositionally biased region" description="Basic and acidic residues" evidence="5">
    <location>
        <begin position="1"/>
        <end position="11"/>
    </location>
</feature>
<dbReference type="AlphaFoldDB" id="B8LR56"/>
<proteinExistence type="evidence at transcript level"/>
<reference evidence="6" key="1">
    <citation type="submission" date="2007-06" db="EMBL/GenBank/DDBJ databases">
        <title>Full length cDNA sequences from Sitka Spruce (Picea sitchensis).</title>
        <authorList>
            <person name="Ralph S.G."/>
            <person name="Chun H.E."/>
            <person name="Liao N."/>
            <person name="Ali J."/>
            <person name="Reid K."/>
            <person name="Kolosova N."/>
            <person name="Cooper N."/>
            <person name="Cullis C."/>
            <person name="Jancsik S."/>
            <person name="Moore R."/>
            <person name="Mayo M."/>
            <person name="Wagner S."/>
            <person name="Holt R.A."/>
            <person name="Jones S.J.M."/>
            <person name="Marra M.A."/>
            <person name="Ritland C.E."/>
            <person name="Ritland K."/>
            <person name="Bohlmann J."/>
        </authorList>
    </citation>
    <scope>NUCLEOTIDE SEQUENCE</scope>
    <source>
        <tissue evidence="6">Bark</tissue>
    </source>
</reference>
<keyword evidence="4" id="KW-0597">Phosphoprotein</keyword>
<comment type="subcellular location">
    <subcellularLocation>
        <location evidence="1">Cytoplasm</location>
    </subcellularLocation>
</comment>
<feature type="region of interest" description="Disordered" evidence="5">
    <location>
        <begin position="179"/>
        <end position="210"/>
    </location>
</feature>
<protein>
    <recommendedName>
        <fullName evidence="7">Glycine-rich protein</fullName>
    </recommendedName>
</protein>
<dbReference type="GO" id="GO:0005737">
    <property type="term" value="C:cytoplasm"/>
    <property type="evidence" value="ECO:0007669"/>
    <property type="project" value="UniProtKB-SubCell"/>
</dbReference>
<evidence type="ECO:0000256" key="1">
    <source>
        <dbReference type="ARBA" id="ARBA00004496"/>
    </source>
</evidence>
<feature type="compositionally biased region" description="Gly residues" evidence="5">
    <location>
        <begin position="12"/>
        <end position="21"/>
    </location>
</feature>
<evidence type="ECO:0000256" key="3">
    <source>
        <dbReference type="ARBA" id="ARBA00022490"/>
    </source>
</evidence>
<accession>B8LR56</accession>
<dbReference type="InterPro" id="IPR019376">
    <property type="entry name" value="Myeloid_leukemia_factor"/>
</dbReference>
<name>B8LR56_PICSI</name>
<feature type="compositionally biased region" description="Polar residues" evidence="5">
    <location>
        <begin position="344"/>
        <end position="353"/>
    </location>
</feature>
<dbReference type="Pfam" id="PF10248">
    <property type="entry name" value="Mlf1IP"/>
    <property type="match status" value="1"/>
</dbReference>
<sequence length="373" mass="40416">MHPGDRGEGRRGGMGGGGLGRNFGDFPSFPDPFPGFGLFGGGGVGGGGGGGRSLVDEFFGHDPFDDPFFRRPFGGLFGPPGNSLLGSGSLFGSMRGNMGMGMGMAMGMGMGMGMGMLEDEQFHRSSNEVFINQRPFNPPQPDDEPFHPPSNEVFIDHRHFNPPQPYVRQGPVIEELPDDNEASASESKPANTEPIVEHPDEEAIPDTGDVEHESRNIRQQYQSSQIQPNYTSQSFSYHRSTISGPGGVYYTSSSKRRVGPNGVMEAEHHEKDSSAGIENSGVARAIGDKMHAVCKKRNADGRENTLEALHNLTEEEAVKFNETWETHAASSLPGSRSRSRMLEGNSSGSSSRPQLRLPSTEGHSYAWPGVRRY</sequence>
<dbReference type="PANTHER" id="PTHR13105">
    <property type="entry name" value="MYELOID LEUKEMIA FACTOR"/>
    <property type="match status" value="1"/>
</dbReference>
<feature type="region of interest" description="Disordered" evidence="5">
    <location>
        <begin position="327"/>
        <end position="373"/>
    </location>
</feature>
<organism evidence="6">
    <name type="scientific">Picea sitchensis</name>
    <name type="common">Sitka spruce</name>
    <name type="synonym">Pinus sitchensis</name>
    <dbReference type="NCBI Taxonomy" id="3332"/>
    <lineage>
        <taxon>Eukaryota</taxon>
        <taxon>Viridiplantae</taxon>
        <taxon>Streptophyta</taxon>
        <taxon>Embryophyta</taxon>
        <taxon>Tracheophyta</taxon>
        <taxon>Spermatophyta</taxon>
        <taxon>Pinopsida</taxon>
        <taxon>Pinidae</taxon>
        <taxon>Conifers I</taxon>
        <taxon>Pinales</taxon>
        <taxon>Pinaceae</taxon>
        <taxon>Picea</taxon>
    </lineage>
</organism>
<comment type="similarity">
    <text evidence="2">Belongs to the MLF family.</text>
</comment>